<dbReference type="eggNOG" id="ENOG502S1YR">
    <property type="taxonomic scope" value="Eukaryota"/>
</dbReference>
<evidence type="ECO:0000256" key="1">
    <source>
        <dbReference type="SAM" id="Phobius"/>
    </source>
</evidence>
<feature type="domain" description="EGF-like" evidence="2 3">
    <location>
        <begin position="106"/>
        <end position="117"/>
    </location>
</feature>
<keyword evidence="4" id="KW-1185">Reference proteome</keyword>
<keyword evidence="1" id="KW-0472">Membrane</keyword>
<dbReference type="GeneID" id="102370093"/>
<dbReference type="Proteomes" id="UP000189705">
    <property type="component" value="Unplaced"/>
</dbReference>
<dbReference type="PROSITE" id="PS00022">
    <property type="entry name" value="EGF_1"/>
    <property type="match status" value="1"/>
</dbReference>
<sequence>MGSCNRTSLCPGFQDASTAVVIDLTENPLEKLPDASFLGFTSLQSIAVPLALDCPGGSAAWENITAGTDSRICQGQRNSCNSSGELAWLCPENSQCAPNGPSLVQCLCWGPYHGYKCLREGTFPMLLFYGVLGAVTAVLSLLLWGTQRGKAKAS</sequence>
<dbReference type="PANTHER" id="PTHR15926">
    <property type="entry name" value="ALL-TRANS RETINOIC ACID-INDUCED DIFFERENTIATION FACTOR"/>
    <property type="match status" value="1"/>
</dbReference>
<dbReference type="CTD" id="51374"/>
<dbReference type="InterPro" id="IPR042350">
    <property type="entry name" value="ATRAID"/>
</dbReference>
<dbReference type="OrthoDB" id="9989713at2759"/>
<evidence type="ECO:0000313" key="4">
    <source>
        <dbReference type="Proteomes" id="UP000189705"/>
    </source>
</evidence>
<dbReference type="KEGG" id="asn:102370093"/>
<organism evidence="4 5">
    <name type="scientific">Alligator sinensis</name>
    <name type="common">Chinese alligator</name>
    <dbReference type="NCBI Taxonomy" id="38654"/>
    <lineage>
        <taxon>Eukaryota</taxon>
        <taxon>Metazoa</taxon>
        <taxon>Chordata</taxon>
        <taxon>Craniata</taxon>
        <taxon>Vertebrata</taxon>
        <taxon>Euteleostomi</taxon>
        <taxon>Archelosauria</taxon>
        <taxon>Archosauria</taxon>
        <taxon>Crocodylia</taxon>
        <taxon>Alligatoridae</taxon>
        <taxon>Alligatorinae</taxon>
        <taxon>Alligator</taxon>
    </lineage>
</organism>
<evidence type="ECO:0000259" key="3">
    <source>
        <dbReference type="PROSITE" id="PS01186"/>
    </source>
</evidence>
<dbReference type="InterPro" id="IPR000742">
    <property type="entry name" value="EGF"/>
</dbReference>
<accession>A0A1U7S753</accession>
<gene>
    <name evidence="5" type="primary">ATRAID</name>
</gene>
<reference evidence="5" key="1">
    <citation type="submission" date="2025-08" db="UniProtKB">
        <authorList>
            <consortium name="RefSeq"/>
        </authorList>
    </citation>
    <scope>IDENTIFICATION</scope>
</reference>
<dbReference type="InParanoid" id="A0A1U7S753"/>
<keyword evidence="1" id="KW-0812">Transmembrane</keyword>
<dbReference type="PROSITE" id="PS01186">
    <property type="entry name" value="EGF_2"/>
    <property type="match status" value="1"/>
</dbReference>
<protein>
    <submittedName>
        <fullName evidence="5">All-trans retinoic acid-induced differentiation factor</fullName>
    </submittedName>
</protein>
<dbReference type="AlphaFoldDB" id="A0A1U7S753"/>
<evidence type="ECO:0000313" key="5">
    <source>
        <dbReference type="RefSeq" id="XP_006032437.1"/>
    </source>
</evidence>
<feature type="transmembrane region" description="Helical" evidence="1">
    <location>
        <begin position="126"/>
        <end position="144"/>
    </location>
</feature>
<evidence type="ECO:0000259" key="2">
    <source>
        <dbReference type="PROSITE" id="PS00022"/>
    </source>
</evidence>
<keyword evidence="1" id="KW-1133">Transmembrane helix</keyword>
<proteinExistence type="predicted"/>
<dbReference type="STRING" id="38654.A0A1U7S753"/>
<dbReference type="RefSeq" id="XP_006032437.1">
    <property type="nucleotide sequence ID" value="XM_006032375.3"/>
</dbReference>
<dbReference type="PANTHER" id="PTHR15926:SF1">
    <property type="entry name" value="ALL-TRANS RETINOIC ACID-INDUCED DIFFERENTIATION FACTOR"/>
    <property type="match status" value="1"/>
</dbReference>
<name>A0A1U7S753_ALLSI</name>
<dbReference type="GO" id="GO:0045669">
    <property type="term" value="P:positive regulation of osteoblast differentiation"/>
    <property type="evidence" value="ECO:0007669"/>
    <property type="project" value="TreeGrafter"/>
</dbReference>